<dbReference type="EMBL" id="AP019308">
    <property type="protein sequence ID" value="BBH20927.1"/>
    <property type="molecule type" value="Genomic_DNA"/>
</dbReference>
<evidence type="ECO:0000313" key="2">
    <source>
        <dbReference type="EMBL" id="BBH20927.1"/>
    </source>
</evidence>
<reference evidence="2 3" key="1">
    <citation type="submission" date="2018-11" db="EMBL/GenBank/DDBJ databases">
        <title>Complete genome sequence of Paenibacillus baekrokdamisoli strain KCTC 33723.</title>
        <authorList>
            <person name="Kang S.W."/>
            <person name="Lee K.C."/>
            <person name="Kim K.K."/>
            <person name="Kim J.S."/>
            <person name="Kim D.S."/>
            <person name="Ko S.H."/>
            <person name="Yang S.H."/>
            <person name="Lee J.S."/>
        </authorList>
    </citation>
    <scope>NUCLEOTIDE SEQUENCE [LARGE SCALE GENOMIC DNA]</scope>
    <source>
        <strain evidence="2 3">KCTC 33723</strain>
    </source>
</reference>
<dbReference type="Proteomes" id="UP000275368">
    <property type="component" value="Chromosome"/>
</dbReference>
<keyword evidence="1" id="KW-0812">Transmembrane</keyword>
<keyword evidence="1" id="KW-0472">Membrane</keyword>
<sequence>MALALKIVYFAKISRFRLFFSFSVTFYLLLRFINFISDIMTTSGQTIRYTHLLEGRFNIERERE</sequence>
<keyword evidence="1" id="KW-1133">Transmembrane helix</keyword>
<accession>A0A3G9IPY1</accession>
<feature type="transmembrane region" description="Helical" evidence="1">
    <location>
        <begin position="16"/>
        <end position="36"/>
    </location>
</feature>
<protein>
    <submittedName>
        <fullName evidence="2">Uncharacterized protein</fullName>
    </submittedName>
</protein>
<keyword evidence="3" id="KW-1185">Reference proteome</keyword>
<gene>
    <name evidence="2" type="ORF">Back11_22720</name>
</gene>
<name>A0A3G9IPY1_9BACL</name>
<dbReference type="AlphaFoldDB" id="A0A3G9IPY1"/>
<evidence type="ECO:0000256" key="1">
    <source>
        <dbReference type="SAM" id="Phobius"/>
    </source>
</evidence>
<organism evidence="2 3">
    <name type="scientific">Paenibacillus baekrokdamisoli</name>
    <dbReference type="NCBI Taxonomy" id="1712516"/>
    <lineage>
        <taxon>Bacteria</taxon>
        <taxon>Bacillati</taxon>
        <taxon>Bacillota</taxon>
        <taxon>Bacilli</taxon>
        <taxon>Bacillales</taxon>
        <taxon>Paenibacillaceae</taxon>
        <taxon>Paenibacillus</taxon>
    </lineage>
</organism>
<evidence type="ECO:0000313" key="3">
    <source>
        <dbReference type="Proteomes" id="UP000275368"/>
    </source>
</evidence>
<dbReference type="KEGG" id="pbk:Back11_22720"/>
<proteinExistence type="predicted"/>